<dbReference type="Pfam" id="PF09445">
    <property type="entry name" value="Methyltransf_15"/>
    <property type="match status" value="1"/>
</dbReference>
<evidence type="ECO:0000313" key="2">
    <source>
        <dbReference type="Proteomes" id="UP000192923"/>
    </source>
</evidence>
<name>A0A1Y6D101_9GAMM</name>
<dbReference type="InterPro" id="IPR019012">
    <property type="entry name" value="RNA_cap_Gua-N2-MeTrfase"/>
</dbReference>
<dbReference type="EMBL" id="FXAM01000001">
    <property type="protein sequence ID" value="SMF96291.1"/>
    <property type="molecule type" value="Genomic_DNA"/>
</dbReference>
<protein>
    <submittedName>
        <fullName evidence="1">Trimethylguanosine synthase</fullName>
    </submittedName>
</protein>
<reference evidence="1 2" key="1">
    <citation type="submission" date="2016-12" db="EMBL/GenBank/DDBJ databases">
        <authorList>
            <person name="Song W.-J."/>
            <person name="Kurnit D.M."/>
        </authorList>
    </citation>
    <scope>NUCLEOTIDE SEQUENCE [LARGE SCALE GENOMIC DNA]</scope>
    <source>
        <strain evidence="1 2">175</strain>
    </source>
</reference>
<dbReference type="RefSeq" id="WP_176225277.1">
    <property type="nucleotide sequence ID" value="NZ_FXAM01000001.1"/>
</dbReference>
<dbReference type="CDD" id="cd02440">
    <property type="entry name" value="AdoMet_MTases"/>
    <property type="match status" value="1"/>
</dbReference>
<dbReference type="STRING" id="1760988.SAMN02949497_3685"/>
<accession>A0A1Y6D101</accession>
<dbReference type="SUPFAM" id="SSF53335">
    <property type="entry name" value="S-adenosyl-L-methionine-dependent methyltransferases"/>
    <property type="match status" value="1"/>
</dbReference>
<dbReference type="Proteomes" id="UP000192923">
    <property type="component" value="Unassembled WGS sequence"/>
</dbReference>
<evidence type="ECO:0000313" key="1">
    <source>
        <dbReference type="EMBL" id="SMF96291.1"/>
    </source>
</evidence>
<gene>
    <name evidence="1" type="ORF">SAMN02949497_3685</name>
</gene>
<dbReference type="PANTHER" id="PTHR14741">
    <property type="entry name" value="S-ADENOSYLMETHIONINE-DEPENDENT METHYLTRANSFERASE RELATED"/>
    <property type="match status" value="1"/>
</dbReference>
<dbReference type="InterPro" id="IPR029063">
    <property type="entry name" value="SAM-dependent_MTases_sf"/>
</dbReference>
<dbReference type="PANTHER" id="PTHR14741:SF32">
    <property type="entry name" value="TRIMETHYLGUANOSINE SYNTHASE"/>
    <property type="match status" value="1"/>
</dbReference>
<dbReference type="Gene3D" id="3.40.50.150">
    <property type="entry name" value="Vaccinia Virus protein VP39"/>
    <property type="match status" value="1"/>
</dbReference>
<keyword evidence="2" id="KW-1185">Reference proteome</keyword>
<organism evidence="1 2">
    <name type="scientific">Methylomagnum ishizawai</name>
    <dbReference type="NCBI Taxonomy" id="1760988"/>
    <lineage>
        <taxon>Bacteria</taxon>
        <taxon>Pseudomonadati</taxon>
        <taxon>Pseudomonadota</taxon>
        <taxon>Gammaproteobacteria</taxon>
        <taxon>Methylococcales</taxon>
        <taxon>Methylococcaceae</taxon>
        <taxon>Methylomagnum</taxon>
    </lineage>
</organism>
<sequence length="178" mass="19824">MEMDLEGLYSLDLQALALELAERIRSPRVVDAFCGIGGAAIAFARRGKQVDAIELQASRLDMARRNAQRFGVEDRIHFLEGDCTEKLEPAADTAIYLDPPWGGPAYGKLEQFRLKDFSPDGATLLRQALAVSPEVLFKLPKNFDFADLQRISAPTAILRNEFRGNLEYYTAVFLRNGG</sequence>
<dbReference type="GO" id="GO:0071164">
    <property type="term" value="F:RNA cap trimethylguanosine synthase activity"/>
    <property type="evidence" value="ECO:0007669"/>
    <property type="project" value="TreeGrafter"/>
</dbReference>
<dbReference type="AlphaFoldDB" id="A0A1Y6D101"/>
<proteinExistence type="predicted"/>